<dbReference type="EMBL" id="QYBC01000002">
    <property type="protein sequence ID" value="RYB07152.1"/>
    <property type="molecule type" value="Genomic_DNA"/>
</dbReference>
<dbReference type="Pfam" id="PF00501">
    <property type="entry name" value="AMP-binding"/>
    <property type="match status" value="1"/>
</dbReference>
<comment type="caution">
    <text evidence="16">The sequence shown here is derived from an EMBL/GenBank/DDBJ whole genome shotgun (WGS) entry which is preliminary data.</text>
</comment>
<name>A0A4Q2RHJ7_9HYPH</name>
<evidence type="ECO:0000256" key="12">
    <source>
        <dbReference type="ARBA" id="ARBA00023140"/>
    </source>
</evidence>
<evidence type="ECO:0000256" key="2">
    <source>
        <dbReference type="ARBA" id="ARBA00006432"/>
    </source>
</evidence>
<dbReference type="GO" id="GO:0005324">
    <property type="term" value="F:long-chain fatty acid transmembrane transporter activity"/>
    <property type="evidence" value="ECO:0007669"/>
    <property type="project" value="TreeGrafter"/>
</dbReference>
<keyword evidence="8" id="KW-0067">ATP-binding</keyword>
<dbReference type="PANTHER" id="PTHR43107:SF15">
    <property type="entry name" value="FATTY ACID TRANSPORT PROTEIN 3, ISOFORM A"/>
    <property type="match status" value="1"/>
</dbReference>
<keyword evidence="17" id="KW-1185">Reference proteome</keyword>
<dbReference type="Pfam" id="PF13193">
    <property type="entry name" value="AMP-binding_C"/>
    <property type="match status" value="1"/>
</dbReference>
<evidence type="ECO:0000256" key="8">
    <source>
        <dbReference type="ARBA" id="ARBA00022840"/>
    </source>
</evidence>
<reference evidence="16 17" key="2">
    <citation type="submission" date="2019-02" db="EMBL/GenBank/DDBJ databases">
        <title>'Lichenibacterium ramalinii' gen. nov. sp. nov., 'Lichenibacterium minor' gen. nov. sp. nov.</title>
        <authorList>
            <person name="Pankratov T."/>
        </authorList>
    </citation>
    <scope>NUCLEOTIDE SEQUENCE [LARGE SCALE GENOMIC DNA]</scope>
    <source>
        <strain evidence="16 17">RmlP001</strain>
    </source>
</reference>
<organism evidence="16 17">
    <name type="scientific">Lichenibacterium ramalinae</name>
    <dbReference type="NCBI Taxonomy" id="2316527"/>
    <lineage>
        <taxon>Bacteria</taxon>
        <taxon>Pseudomonadati</taxon>
        <taxon>Pseudomonadota</taxon>
        <taxon>Alphaproteobacteria</taxon>
        <taxon>Hyphomicrobiales</taxon>
        <taxon>Lichenihabitantaceae</taxon>
        <taxon>Lichenibacterium</taxon>
    </lineage>
</organism>
<evidence type="ECO:0000256" key="1">
    <source>
        <dbReference type="ARBA" id="ARBA00004651"/>
    </source>
</evidence>
<evidence type="ECO:0000259" key="15">
    <source>
        <dbReference type="Pfam" id="PF13193"/>
    </source>
</evidence>
<keyword evidence="5" id="KW-0436">Ligase</keyword>
<evidence type="ECO:0000256" key="3">
    <source>
        <dbReference type="ARBA" id="ARBA00022448"/>
    </source>
</evidence>
<keyword evidence="3" id="KW-0813">Transport</keyword>
<feature type="domain" description="AMP-dependent synthetase/ligase" evidence="14">
    <location>
        <begin position="38"/>
        <end position="354"/>
    </location>
</feature>
<evidence type="ECO:0000256" key="4">
    <source>
        <dbReference type="ARBA" id="ARBA00022475"/>
    </source>
</evidence>
<keyword evidence="4" id="KW-1003">Cell membrane</keyword>
<comment type="similarity">
    <text evidence="2">Belongs to the ATP-dependent AMP-binding enzyme family.</text>
</comment>
<reference evidence="16 17" key="1">
    <citation type="submission" date="2018-09" db="EMBL/GenBank/DDBJ databases">
        <authorList>
            <person name="Grouzdev D.S."/>
            <person name="Krutkina M.S."/>
        </authorList>
    </citation>
    <scope>NUCLEOTIDE SEQUENCE [LARGE SCALE GENOMIC DNA]</scope>
    <source>
        <strain evidence="16 17">RmlP001</strain>
    </source>
</reference>
<evidence type="ECO:0000313" key="17">
    <source>
        <dbReference type="Proteomes" id="UP000289411"/>
    </source>
</evidence>
<comment type="subcellular location">
    <subcellularLocation>
        <location evidence="1">Cell membrane</location>
        <topology evidence="1">Multi-pass membrane protein</topology>
    </subcellularLocation>
    <subcellularLocation>
        <location evidence="13">Peroxisome membrane</location>
    </subcellularLocation>
</comment>
<dbReference type="Gene3D" id="3.40.50.12780">
    <property type="entry name" value="N-terminal domain of ligase-like"/>
    <property type="match status" value="1"/>
</dbReference>
<dbReference type="FunFam" id="3.30.300.30:FF:000002">
    <property type="entry name" value="Long-chain fatty acid transport protein 1"/>
    <property type="match status" value="1"/>
</dbReference>
<feature type="domain" description="AMP-binding enzyme C-terminal" evidence="15">
    <location>
        <begin position="466"/>
        <end position="540"/>
    </location>
</feature>
<evidence type="ECO:0000313" key="16">
    <source>
        <dbReference type="EMBL" id="RYB07152.1"/>
    </source>
</evidence>
<dbReference type="GO" id="GO:0005886">
    <property type="term" value="C:plasma membrane"/>
    <property type="evidence" value="ECO:0007669"/>
    <property type="project" value="UniProtKB-SubCell"/>
</dbReference>
<evidence type="ECO:0000256" key="5">
    <source>
        <dbReference type="ARBA" id="ARBA00022598"/>
    </source>
</evidence>
<dbReference type="GO" id="GO:0004467">
    <property type="term" value="F:long-chain fatty acid-CoA ligase activity"/>
    <property type="evidence" value="ECO:0007669"/>
    <property type="project" value="TreeGrafter"/>
</dbReference>
<dbReference type="InterPro" id="IPR045851">
    <property type="entry name" value="AMP-bd_C_sf"/>
</dbReference>
<evidence type="ECO:0000256" key="6">
    <source>
        <dbReference type="ARBA" id="ARBA00022692"/>
    </source>
</evidence>
<proteinExistence type="inferred from homology"/>
<dbReference type="RefSeq" id="WP_129217736.1">
    <property type="nucleotide sequence ID" value="NZ_QYBC01000002.1"/>
</dbReference>
<sequence>MSHAPRPSPTKLWLRALEATARIDRDGHTFPELIDDLATRQGDRPALLSEGECLTFRELAERSNRYSRWALSLDLPAGATVGLLMPNRPDYLAAWIGLTRVGLTAALLNTNLTGASLAHCIAVAAPAHVVVAGACTDAFAGAAAHLAAPPRAWLRQEGELDAALDALPGDPLAPDERRPVALSDRALCIYTSGTTGLPKAANVSHRRIMTWSRWFAGLAALTPEDRMYDCLPLFHSVGGVVAPGCVLSAGGSVVIAERFSASRFWDEVARWDCTLFQYIGELCRYLLNAAPAGGPVPPHRLRLCLGNGLRPDIWQAFQDRFALPEILEFYAATEGSFSLVNVEGKVGSIGRVPPVLAHRFPAAIVRFDVEAGRPERGEDGFCRRAAPGEVGEAIGLIGQAEGAGSFEGYTSRADSDAKVLRDVFAPGDRWFRTGDLMRRDAAGFFYFVDRVGDTFRWKGENVATSEVAEVVMGVPGVVEATVYGVAVPGHDGRAGMAALVVEPGFALPALRERLAERLPAYARPVFLRVQSAIAATDTFKQRKAPLVADGFDPGRVGDPLFVDDREAGAYAPLDAALHGRIAAGAVRL</sequence>
<gene>
    <name evidence="16" type="ORF">D3272_03540</name>
</gene>
<dbReference type="NCBIfam" id="NF006134">
    <property type="entry name" value="PRK08279.1"/>
    <property type="match status" value="1"/>
</dbReference>
<keyword evidence="7" id="KW-0547">Nucleotide-binding</keyword>
<dbReference type="AlphaFoldDB" id="A0A4Q2RHJ7"/>
<dbReference type="InterPro" id="IPR000873">
    <property type="entry name" value="AMP-dep_synth/lig_dom"/>
</dbReference>
<keyword evidence="10" id="KW-0445">Lipid transport</keyword>
<keyword evidence="6" id="KW-0812">Transmembrane</keyword>
<dbReference type="Proteomes" id="UP000289411">
    <property type="component" value="Unassembled WGS sequence"/>
</dbReference>
<protein>
    <submittedName>
        <fullName evidence="16">Long-chain-acyl-CoA synthetase</fullName>
    </submittedName>
</protein>
<evidence type="ECO:0000256" key="10">
    <source>
        <dbReference type="ARBA" id="ARBA00023055"/>
    </source>
</evidence>
<evidence type="ECO:0000256" key="13">
    <source>
        <dbReference type="ARBA" id="ARBA00046271"/>
    </source>
</evidence>
<evidence type="ECO:0000259" key="14">
    <source>
        <dbReference type="Pfam" id="PF00501"/>
    </source>
</evidence>
<dbReference type="GO" id="GO:0005524">
    <property type="term" value="F:ATP binding"/>
    <property type="evidence" value="ECO:0007669"/>
    <property type="project" value="UniProtKB-KW"/>
</dbReference>
<accession>A0A4Q2RHJ7</accession>
<evidence type="ECO:0000256" key="9">
    <source>
        <dbReference type="ARBA" id="ARBA00022989"/>
    </source>
</evidence>
<dbReference type="InterPro" id="IPR042099">
    <property type="entry name" value="ANL_N_sf"/>
</dbReference>
<evidence type="ECO:0000256" key="11">
    <source>
        <dbReference type="ARBA" id="ARBA00023136"/>
    </source>
</evidence>
<dbReference type="FunFam" id="3.40.50.12780:FF:000019">
    <property type="entry name" value="Long-chain fatty acid transporter"/>
    <property type="match status" value="1"/>
</dbReference>
<dbReference type="OrthoDB" id="7315605at2"/>
<dbReference type="PANTHER" id="PTHR43107">
    <property type="entry name" value="LONG-CHAIN FATTY ACID TRANSPORT PROTEIN"/>
    <property type="match status" value="1"/>
</dbReference>
<dbReference type="GO" id="GO:0044539">
    <property type="term" value="P:long-chain fatty acid import into cell"/>
    <property type="evidence" value="ECO:0007669"/>
    <property type="project" value="TreeGrafter"/>
</dbReference>
<keyword evidence="9" id="KW-1133">Transmembrane helix</keyword>
<dbReference type="InterPro" id="IPR025110">
    <property type="entry name" value="AMP-bd_C"/>
</dbReference>
<keyword evidence="12" id="KW-0576">Peroxisome</keyword>
<evidence type="ECO:0000256" key="7">
    <source>
        <dbReference type="ARBA" id="ARBA00022741"/>
    </source>
</evidence>
<keyword evidence="11" id="KW-0472">Membrane</keyword>
<dbReference type="Gene3D" id="3.30.300.30">
    <property type="match status" value="1"/>
</dbReference>
<dbReference type="SUPFAM" id="SSF56801">
    <property type="entry name" value="Acetyl-CoA synthetase-like"/>
    <property type="match status" value="1"/>
</dbReference>